<dbReference type="EMBL" id="CP022129">
    <property type="protein sequence ID" value="ASF47319.1"/>
    <property type="molecule type" value="Genomic_DNA"/>
</dbReference>
<keyword evidence="2" id="KW-1185">Reference proteome</keyword>
<evidence type="ECO:0000313" key="2">
    <source>
        <dbReference type="Proteomes" id="UP000197019"/>
    </source>
</evidence>
<reference evidence="1 2" key="1">
    <citation type="submission" date="2017-06" db="EMBL/GenBank/DDBJ databases">
        <title>Genome Sequencing of the methanotroph Methylovulum psychrotolerants str. HV10-M2 isolated from a high-altitude environment.</title>
        <authorList>
            <person name="Mateos-Rivera A."/>
        </authorList>
    </citation>
    <scope>NUCLEOTIDE SEQUENCE [LARGE SCALE GENOMIC DNA]</scope>
    <source>
        <strain evidence="1 2">HV10_M2</strain>
    </source>
</reference>
<dbReference type="KEGG" id="mpsy:CEK71_15270"/>
<protein>
    <submittedName>
        <fullName evidence="1">Uncharacterized protein</fullName>
    </submittedName>
</protein>
<dbReference type="Proteomes" id="UP000197019">
    <property type="component" value="Chromosome"/>
</dbReference>
<dbReference type="AlphaFoldDB" id="A0A1Z4C1E5"/>
<name>A0A1Z4C1E5_9GAMM</name>
<evidence type="ECO:0000313" key="1">
    <source>
        <dbReference type="EMBL" id="ASF47319.1"/>
    </source>
</evidence>
<proteinExistence type="predicted"/>
<gene>
    <name evidence="1" type="ORF">CEK71_15270</name>
</gene>
<sequence>MNGEVCALSRIKMNVLRAGLNSATDSAMVWFGVRWACFATLRDKPQADGGWPFMTPEIYRAWEWEKLGVAA</sequence>
<organism evidence="1 2">
    <name type="scientific">Methylovulum psychrotolerans</name>
    <dbReference type="NCBI Taxonomy" id="1704499"/>
    <lineage>
        <taxon>Bacteria</taxon>
        <taxon>Pseudomonadati</taxon>
        <taxon>Pseudomonadota</taxon>
        <taxon>Gammaproteobacteria</taxon>
        <taxon>Methylococcales</taxon>
        <taxon>Methylococcaceae</taxon>
        <taxon>Methylovulum</taxon>
    </lineage>
</organism>
<accession>A0A1Z4C1E5</accession>